<reference evidence="2" key="1">
    <citation type="submission" date="2021-05" db="EMBL/GenBank/DDBJ databases">
        <authorList>
            <person name="Alioto T."/>
            <person name="Alioto T."/>
            <person name="Gomez Garrido J."/>
        </authorList>
    </citation>
    <scope>NUCLEOTIDE SEQUENCE</scope>
</reference>
<protein>
    <submittedName>
        <fullName evidence="2">(northern house mosquito) hypothetical protein</fullName>
    </submittedName>
</protein>
<dbReference type="AlphaFoldDB" id="A0A8D8HWW5"/>
<proteinExistence type="predicted"/>
<evidence type="ECO:0000256" key="1">
    <source>
        <dbReference type="SAM" id="MobiDB-lite"/>
    </source>
</evidence>
<dbReference type="EMBL" id="HBUE01228169">
    <property type="protein sequence ID" value="CAG6543225.1"/>
    <property type="molecule type" value="Transcribed_RNA"/>
</dbReference>
<feature type="region of interest" description="Disordered" evidence="1">
    <location>
        <begin position="1"/>
        <end position="20"/>
    </location>
</feature>
<name>A0A8D8HWW5_CULPI</name>
<feature type="compositionally biased region" description="Low complexity" evidence="1">
    <location>
        <begin position="86"/>
        <end position="95"/>
    </location>
</feature>
<feature type="compositionally biased region" description="Low complexity" evidence="1">
    <location>
        <begin position="1"/>
        <end position="14"/>
    </location>
</feature>
<accession>A0A8D8HWW5</accession>
<evidence type="ECO:0000313" key="2">
    <source>
        <dbReference type="EMBL" id="CAG6543225.1"/>
    </source>
</evidence>
<sequence>MRPICSNSVKSSSCSGGGSCRGWSDKAPDLSVAMVLLVTCVRTRSRSTLWRSSFASIESRRVWRALNSSRVMKMDAWPGSRSRSPAAGTAGTSSSMHSRSNLMPARTVGIAICWRGSLSSCSFQFRSSAKFPLLRSSPNAWPTDRAAS</sequence>
<dbReference type="EMBL" id="HBUE01334924">
    <property type="protein sequence ID" value="CAG6595347.1"/>
    <property type="molecule type" value="Transcribed_RNA"/>
</dbReference>
<organism evidence="2">
    <name type="scientific">Culex pipiens</name>
    <name type="common">House mosquito</name>
    <dbReference type="NCBI Taxonomy" id="7175"/>
    <lineage>
        <taxon>Eukaryota</taxon>
        <taxon>Metazoa</taxon>
        <taxon>Ecdysozoa</taxon>
        <taxon>Arthropoda</taxon>
        <taxon>Hexapoda</taxon>
        <taxon>Insecta</taxon>
        <taxon>Pterygota</taxon>
        <taxon>Neoptera</taxon>
        <taxon>Endopterygota</taxon>
        <taxon>Diptera</taxon>
        <taxon>Nematocera</taxon>
        <taxon>Culicoidea</taxon>
        <taxon>Culicidae</taxon>
        <taxon>Culicinae</taxon>
        <taxon>Culicini</taxon>
        <taxon>Culex</taxon>
        <taxon>Culex</taxon>
    </lineage>
</organism>
<feature type="region of interest" description="Disordered" evidence="1">
    <location>
        <begin position="76"/>
        <end position="99"/>
    </location>
</feature>